<dbReference type="Proteomes" id="UP000238157">
    <property type="component" value="Unassembled WGS sequence"/>
</dbReference>
<dbReference type="Pfam" id="PF00027">
    <property type="entry name" value="cNMP_binding"/>
    <property type="match status" value="1"/>
</dbReference>
<dbReference type="CDD" id="cd00038">
    <property type="entry name" value="CAP_ED"/>
    <property type="match status" value="1"/>
</dbReference>
<dbReference type="Gene3D" id="2.60.120.10">
    <property type="entry name" value="Jelly Rolls"/>
    <property type="match status" value="1"/>
</dbReference>
<dbReference type="PRINTS" id="PR00034">
    <property type="entry name" value="HTHCRP"/>
</dbReference>
<dbReference type="InterPro" id="IPR036390">
    <property type="entry name" value="WH_DNA-bd_sf"/>
</dbReference>
<dbReference type="SUPFAM" id="SSF46785">
    <property type="entry name" value="Winged helix' DNA-binding domain"/>
    <property type="match status" value="1"/>
</dbReference>
<feature type="domain" description="Cyclic nucleotide-binding" evidence="4">
    <location>
        <begin position="1"/>
        <end position="56"/>
    </location>
</feature>
<dbReference type="PANTHER" id="PTHR24567">
    <property type="entry name" value="CRP FAMILY TRANSCRIPTIONAL REGULATORY PROTEIN"/>
    <property type="match status" value="1"/>
</dbReference>
<dbReference type="InterPro" id="IPR014710">
    <property type="entry name" value="RmlC-like_jellyroll"/>
</dbReference>
<evidence type="ECO:0000313" key="7">
    <source>
        <dbReference type="Proteomes" id="UP000238157"/>
    </source>
</evidence>
<dbReference type="PANTHER" id="PTHR24567:SF26">
    <property type="entry name" value="REGULATORY PROTEIN YEIL"/>
    <property type="match status" value="1"/>
</dbReference>
<dbReference type="AlphaFoldDB" id="A0A2T0WCY6"/>
<comment type="caution">
    <text evidence="6">The sequence shown here is derived from an EMBL/GenBank/DDBJ whole genome shotgun (WGS) entry which is preliminary data.</text>
</comment>
<dbReference type="InterPro" id="IPR012318">
    <property type="entry name" value="HTH_CRP"/>
</dbReference>
<dbReference type="EMBL" id="PVTR01000019">
    <property type="protein sequence ID" value="PRY84562.1"/>
    <property type="molecule type" value="Genomic_DNA"/>
</dbReference>
<feature type="domain" description="HTH crp-type" evidence="5">
    <location>
        <begin position="116"/>
        <end position="188"/>
    </location>
</feature>
<evidence type="ECO:0000256" key="1">
    <source>
        <dbReference type="ARBA" id="ARBA00023015"/>
    </source>
</evidence>
<dbReference type="Pfam" id="PF13545">
    <property type="entry name" value="HTH_Crp_2"/>
    <property type="match status" value="1"/>
</dbReference>
<proteinExistence type="predicted"/>
<dbReference type="InterPro" id="IPR018490">
    <property type="entry name" value="cNMP-bd_dom_sf"/>
</dbReference>
<evidence type="ECO:0000256" key="3">
    <source>
        <dbReference type="ARBA" id="ARBA00023163"/>
    </source>
</evidence>
<dbReference type="OrthoDB" id="9127033at2"/>
<dbReference type="GO" id="GO:0005829">
    <property type="term" value="C:cytosol"/>
    <property type="evidence" value="ECO:0007669"/>
    <property type="project" value="TreeGrafter"/>
</dbReference>
<evidence type="ECO:0000313" key="6">
    <source>
        <dbReference type="EMBL" id="PRY84562.1"/>
    </source>
</evidence>
<keyword evidence="2" id="KW-0238">DNA-binding</keyword>
<keyword evidence="7" id="KW-1185">Reference proteome</keyword>
<sequence>MPVYPKGQNIFMEGSLVMGAYFVLKGKVKIISSNLNGKAQTVRLAKEGHILGHTAIGPEKYCVGAVTLEDSEICFVDNQTLQEAFLENPKFTFEVMQFYSKELRKSEIRTKCFAMMNNEEKVILGLLYIADTYMKEVEANFVTINLNRQEIAQIIGTNPEQVSRVLTSLKKDRLIDLKERAIIVKDITALKELISQYCFALEC</sequence>
<dbReference type="PROSITE" id="PS50042">
    <property type="entry name" value="CNMP_BINDING_3"/>
    <property type="match status" value="1"/>
</dbReference>
<dbReference type="SUPFAM" id="SSF51206">
    <property type="entry name" value="cAMP-binding domain-like"/>
    <property type="match status" value="1"/>
</dbReference>
<dbReference type="PROSITE" id="PS51063">
    <property type="entry name" value="HTH_CRP_2"/>
    <property type="match status" value="1"/>
</dbReference>
<evidence type="ECO:0000256" key="2">
    <source>
        <dbReference type="ARBA" id="ARBA00023125"/>
    </source>
</evidence>
<dbReference type="InterPro" id="IPR050397">
    <property type="entry name" value="Env_Response_Regulators"/>
</dbReference>
<dbReference type="SMART" id="SM00419">
    <property type="entry name" value="HTH_CRP"/>
    <property type="match status" value="1"/>
</dbReference>
<accession>A0A2T0WCY6</accession>
<dbReference type="GO" id="GO:0003677">
    <property type="term" value="F:DNA binding"/>
    <property type="evidence" value="ECO:0007669"/>
    <property type="project" value="UniProtKB-KW"/>
</dbReference>
<gene>
    <name evidence="6" type="ORF">CLW00_11923</name>
</gene>
<evidence type="ECO:0000259" key="4">
    <source>
        <dbReference type="PROSITE" id="PS50042"/>
    </source>
</evidence>
<protein>
    <submittedName>
        <fullName evidence="6">CRP/FNR family transcriptional regulator</fullName>
    </submittedName>
</protein>
<dbReference type="InterPro" id="IPR000595">
    <property type="entry name" value="cNMP-bd_dom"/>
</dbReference>
<reference evidence="6 7" key="1">
    <citation type="submission" date="2018-03" db="EMBL/GenBank/DDBJ databases">
        <title>Genomic Encyclopedia of Archaeal and Bacterial Type Strains, Phase II (KMG-II): from individual species to whole genera.</title>
        <authorList>
            <person name="Goeker M."/>
        </authorList>
    </citation>
    <scope>NUCLEOTIDE SEQUENCE [LARGE SCALE GENOMIC DNA]</scope>
    <source>
        <strain evidence="6 7">DSM 27929</strain>
    </source>
</reference>
<dbReference type="GO" id="GO:0003700">
    <property type="term" value="F:DNA-binding transcription factor activity"/>
    <property type="evidence" value="ECO:0007669"/>
    <property type="project" value="TreeGrafter"/>
</dbReference>
<keyword evidence="3" id="KW-0804">Transcription</keyword>
<evidence type="ECO:0000259" key="5">
    <source>
        <dbReference type="PROSITE" id="PS51063"/>
    </source>
</evidence>
<organism evidence="6 7">
    <name type="scientific">Mongoliibacter ruber</name>
    <dbReference type="NCBI Taxonomy" id="1750599"/>
    <lineage>
        <taxon>Bacteria</taxon>
        <taxon>Pseudomonadati</taxon>
        <taxon>Bacteroidota</taxon>
        <taxon>Cytophagia</taxon>
        <taxon>Cytophagales</taxon>
        <taxon>Cyclobacteriaceae</taxon>
        <taxon>Mongoliibacter</taxon>
    </lineage>
</organism>
<name>A0A2T0WCY6_9BACT</name>
<keyword evidence="1" id="KW-0805">Transcription regulation</keyword>